<evidence type="ECO:0000256" key="1">
    <source>
        <dbReference type="ARBA" id="ARBA00001946"/>
    </source>
</evidence>
<dbReference type="InterPro" id="IPR035966">
    <property type="entry name" value="PKF_sf"/>
</dbReference>
<keyword evidence="9 15" id="KW-0547">Nucleotide-binding</keyword>
<reference evidence="17 18" key="1">
    <citation type="submission" date="2009-04" db="EMBL/GenBank/DDBJ databases">
        <authorList>
            <person name="Qin X."/>
            <person name="Bachman B."/>
            <person name="Battles P."/>
            <person name="Bell A."/>
            <person name="Bess C."/>
            <person name="Bickham C."/>
            <person name="Chaboub L."/>
            <person name="Chen D."/>
            <person name="Coyle M."/>
            <person name="Deiros D.R."/>
            <person name="Dinh H."/>
            <person name="Forbes L."/>
            <person name="Fowler G."/>
            <person name="Francisco L."/>
            <person name="Fu Q."/>
            <person name="Gubbala S."/>
            <person name="Hale W."/>
            <person name="Han Y."/>
            <person name="Hemphill L."/>
            <person name="Highlander S.K."/>
            <person name="Hirani K."/>
            <person name="Hogues M."/>
            <person name="Jackson L."/>
            <person name="Jakkamsetti A."/>
            <person name="Javaid M."/>
            <person name="Jiang H."/>
            <person name="Korchina V."/>
            <person name="Kovar C."/>
            <person name="Lara F."/>
            <person name="Lee S."/>
            <person name="Mata R."/>
            <person name="Mathew T."/>
            <person name="Moen C."/>
            <person name="Morales K."/>
            <person name="Munidasa M."/>
            <person name="Nazareth L."/>
            <person name="Ngo R."/>
            <person name="Nguyen L."/>
            <person name="Okwuonu G."/>
            <person name="Ongeri F."/>
            <person name="Patil S."/>
            <person name="Petrosino J."/>
            <person name="Pham C."/>
            <person name="Pham P."/>
            <person name="Pu L.-L."/>
            <person name="Puazo M."/>
            <person name="Raj R."/>
            <person name="Reid J."/>
            <person name="Rouhana J."/>
            <person name="Saada N."/>
            <person name="Shang Y."/>
            <person name="Simmons D."/>
            <person name="Thornton R."/>
            <person name="Warren J."/>
            <person name="Weissenberger G."/>
            <person name="Zhang J."/>
            <person name="Zhang L."/>
            <person name="Zhou C."/>
            <person name="Zhu D."/>
            <person name="Muzny D."/>
            <person name="Worley K."/>
            <person name="Gibbs R."/>
        </authorList>
    </citation>
    <scope>NUCLEOTIDE SEQUENCE [LARGE SCALE GENOMIC DNA]</scope>
    <source>
        <strain evidence="17 18">ATCC 43531</strain>
    </source>
</reference>
<evidence type="ECO:0000256" key="8">
    <source>
        <dbReference type="ARBA" id="ARBA00022723"/>
    </source>
</evidence>
<dbReference type="GO" id="GO:0042802">
    <property type="term" value="F:identical protein binding"/>
    <property type="evidence" value="ECO:0007669"/>
    <property type="project" value="TreeGrafter"/>
</dbReference>
<dbReference type="GO" id="GO:0061621">
    <property type="term" value="P:canonical glycolysis"/>
    <property type="evidence" value="ECO:0007669"/>
    <property type="project" value="TreeGrafter"/>
</dbReference>
<evidence type="ECO:0000256" key="4">
    <source>
        <dbReference type="ARBA" id="ARBA00004679"/>
    </source>
</evidence>
<dbReference type="InterPro" id="IPR000023">
    <property type="entry name" value="Phosphofructokinase_dom"/>
</dbReference>
<dbReference type="PANTHER" id="PTHR13697:SF4">
    <property type="entry name" value="ATP-DEPENDENT 6-PHOSPHOFRUCTOKINASE"/>
    <property type="match status" value="1"/>
</dbReference>
<comment type="similarity">
    <text evidence="15">Belongs to the phosphofructokinase type A (PFKA) family. ATP-dependent PFK group I subfamily. Prokaryotic clade 'B1' sub-subfamily.</text>
</comment>
<dbReference type="PRINTS" id="PR00476">
    <property type="entry name" value="PHFRCTKINASE"/>
</dbReference>
<dbReference type="SUPFAM" id="SSF53784">
    <property type="entry name" value="Phosphofructokinase"/>
    <property type="match status" value="1"/>
</dbReference>
<keyword evidence="13 15" id="KW-0324">Glycolysis</keyword>
<dbReference type="eggNOG" id="COG0205">
    <property type="taxonomic scope" value="Bacteria"/>
</dbReference>
<dbReference type="FunFam" id="3.40.50.450:FF:000001">
    <property type="entry name" value="ATP-dependent 6-phosphofructokinase"/>
    <property type="match status" value="1"/>
</dbReference>
<feature type="binding site" description="in other chain" evidence="15">
    <location>
        <position position="178"/>
    </location>
    <ligand>
        <name>ADP</name>
        <dbReference type="ChEBI" id="CHEBI:456216"/>
        <note>allosteric activator; ligand shared between dimeric partners</note>
    </ligand>
</feature>
<dbReference type="InterPro" id="IPR012828">
    <property type="entry name" value="PFKA_ATP_prok"/>
</dbReference>
<dbReference type="HAMAP" id="MF_00339">
    <property type="entry name" value="Phosphofructokinase_I_B1"/>
    <property type="match status" value="1"/>
</dbReference>
<comment type="cofactor">
    <cofactor evidence="1 15">
        <name>Mg(2+)</name>
        <dbReference type="ChEBI" id="CHEBI:18420"/>
    </cofactor>
</comment>
<evidence type="ECO:0000256" key="3">
    <source>
        <dbReference type="ARBA" id="ARBA00004496"/>
    </source>
</evidence>
<dbReference type="InterPro" id="IPR012003">
    <property type="entry name" value="ATP_PFK_prok-type"/>
</dbReference>
<dbReference type="GO" id="GO:0016208">
    <property type="term" value="F:AMP binding"/>
    <property type="evidence" value="ECO:0007669"/>
    <property type="project" value="TreeGrafter"/>
</dbReference>
<keyword evidence="6 15" id="KW-0021">Allosteric enzyme</keyword>
<dbReference type="NCBIfam" id="NF002872">
    <property type="entry name" value="PRK03202.1"/>
    <property type="match status" value="1"/>
</dbReference>
<keyword evidence="12 15" id="KW-0460">Magnesium</keyword>
<feature type="binding site" description="in other chain" evidence="15">
    <location>
        <begin position="209"/>
        <end position="211"/>
    </location>
    <ligand>
        <name>ADP</name>
        <dbReference type="ChEBI" id="CHEBI:456216"/>
        <note>allosteric activator; ligand shared between dimeric partners</note>
    </ligand>
</feature>
<dbReference type="AlphaFoldDB" id="C4V1W1"/>
<dbReference type="Proteomes" id="UP000005309">
    <property type="component" value="Unassembled WGS sequence"/>
</dbReference>
<evidence type="ECO:0000256" key="15">
    <source>
        <dbReference type="HAMAP-Rule" id="MF_00339"/>
    </source>
</evidence>
<organism evidence="17 18">
    <name type="scientific">Selenomonas flueggei ATCC 43531</name>
    <dbReference type="NCBI Taxonomy" id="638302"/>
    <lineage>
        <taxon>Bacteria</taxon>
        <taxon>Bacillati</taxon>
        <taxon>Bacillota</taxon>
        <taxon>Negativicutes</taxon>
        <taxon>Selenomonadales</taxon>
        <taxon>Selenomonadaceae</taxon>
        <taxon>Selenomonas</taxon>
    </lineage>
</organism>
<dbReference type="GO" id="GO:0005524">
    <property type="term" value="F:ATP binding"/>
    <property type="evidence" value="ECO:0007669"/>
    <property type="project" value="UniProtKB-UniRule"/>
</dbReference>
<feature type="binding site" evidence="15">
    <location>
        <begin position="95"/>
        <end position="96"/>
    </location>
    <ligand>
        <name>ATP</name>
        <dbReference type="ChEBI" id="CHEBI:30616"/>
    </ligand>
</feature>
<dbReference type="Gene3D" id="3.40.50.450">
    <property type="match status" value="1"/>
</dbReference>
<feature type="binding site" evidence="15">
    <location>
        <position position="267"/>
    </location>
    <ligand>
        <name>substrate</name>
        <note>ligand shared between dimeric partners</note>
    </ligand>
</feature>
<evidence type="ECO:0000313" key="18">
    <source>
        <dbReference type="Proteomes" id="UP000005309"/>
    </source>
</evidence>
<keyword evidence="7 15" id="KW-0808">Transferase</keyword>
<evidence type="ECO:0000256" key="13">
    <source>
        <dbReference type="ARBA" id="ARBA00023152"/>
    </source>
</evidence>
<dbReference type="GO" id="GO:0046872">
    <property type="term" value="F:metal ion binding"/>
    <property type="evidence" value="ECO:0007669"/>
    <property type="project" value="UniProtKB-KW"/>
</dbReference>
<feature type="binding site" description="in other chain" evidence="15">
    <location>
        <position position="246"/>
    </location>
    <ligand>
        <name>substrate</name>
        <note>ligand shared between dimeric partners</note>
    </ligand>
</feature>
<feature type="binding site" evidence="15">
    <location>
        <begin position="44"/>
        <end position="48"/>
    </location>
    <ligand>
        <name>ADP</name>
        <dbReference type="ChEBI" id="CHEBI:456216"/>
        <note>allosteric activator; ligand shared between dimeric partners</note>
    </ligand>
</feature>
<feature type="binding site" evidence="15">
    <location>
        <position position="186"/>
    </location>
    <ligand>
        <name>substrate</name>
        <note>ligand shared between dimeric partners</note>
    </ligand>
</feature>
<evidence type="ECO:0000256" key="2">
    <source>
        <dbReference type="ARBA" id="ARBA00002659"/>
    </source>
</evidence>
<dbReference type="GO" id="GO:0003872">
    <property type="term" value="F:6-phosphofructokinase activity"/>
    <property type="evidence" value="ECO:0007669"/>
    <property type="project" value="UniProtKB-UniRule"/>
</dbReference>
<dbReference type="PROSITE" id="PS00433">
    <property type="entry name" value="PHOSPHOFRUCTOKINASE"/>
    <property type="match status" value="1"/>
</dbReference>
<comment type="function">
    <text evidence="2 15">Catalyzes the phosphorylation of D-fructose 6-phosphate to fructose 1,6-bisphosphate by ATP, the first committing step of glycolysis.</text>
</comment>
<comment type="pathway">
    <text evidence="4 15">Carbohydrate degradation; glycolysis; D-glyceraldehyde 3-phosphate and glycerone phosphate from D-glucose: step 3/4.</text>
</comment>
<dbReference type="FunFam" id="3.40.50.460:FF:000002">
    <property type="entry name" value="ATP-dependent 6-phosphofructokinase"/>
    <property type="match status" value="1"/>
</dbReference>
<evidence type="ECO:0000256" key="9">
    <source>
        <dbReference type="ARBA" id="ARBA00022741"/>
    </source>
</evidence>
<sequence length="342" mass="36923">MKEPLSLYDWAYMEMMGRGGCVVLKSIAVMTSGGDSPGMNAAARAVARTALYEGVHVWGINDGYQGLLDEDMWELESKDVGDIIQRGGTFLGTARCKEWTTPEGRRRGHENLIERGIEGLCVIGGDGSLRGAQLLAEEFGFPIVGLPGTIDNDVWGMDYTIGCDTAANTIIDAINKLRDTASAHRRVIVLEVMGRGSGWLALVSGISGGAEYILVPEEKFDLAEIVSDLTNAYEHGKRYILIVVAEGAAKGQDVCDYIAQHTDIETRVSVLGHIQRGGSPTVIDRVRASQLGEQAALALISGLSGIVFGYHKGHVVSVNLYDAVNNKKTLDPEYLHLAKVLF</sequence>
<evidence type="ECO:0000256" key="7">
    <source>
        <dbReference type="ARBA" id="ARBA00022679"/>
    </source>
</evidence>
<keyword evidence="5 15" id="KW-0963">Cytoplasm</keyword>
<comment type="caution">
    <text evidence="15">Lacks conserved residue(s) required for the propagation of feature annotation.</text>
</comment>
<keyword evidence="8 15" id="KW-0479">Metal-binding</keyword>
<comment type="caution">
    <text evidence="17">The sequence shown here is derived from an EMBL/GenBank/DDBJ whole genome shotgun (WGS) entry which is preliminary data.</text>
</comment>
<feature type="domain" description="Phosphofructokinase" evidence="16">
    <location>
        <begin position="27"/>
        <end position="297"/>
    </location>
</feature>
<dbReference type="GO" id="GO:0030388">
    <property type="term" value="P:fructose 1,6-bisphosphate metabolic process"/>
    <property type="evidence" value="ECO:0007669"/>
    <property type="project" value="TreeGrafter"/>
</dbReference>
<dbReference type="PIRSF" id="PIRSF000532">
    <property type="entry name" value="ATP_PFK_prok"/>
    <property type="match status" value="1"/>
</dbReference>
<feature type="binding site" evidence="15">
    <location>
        <begin position="125"/>
        <end position="128"/>
    </location>
    <ligand>
        <name>ATP</name>
        <dbReference type="ChEBI" id="CHEBI:30616"/>
    </ligand>
</feature>
<proteinExistence type="inferred from homology"/>
<feature type="binding site" description="in other chain" evidence="15">
    <location>
        <begin position="273"/>
        <end position="276"/>
    </location>
    <ligand>
        <name>substrate</name>
        <note>ligand shared between dimeric partners</note>
    </ligand>
</feature>
<feature type="binding site" description="in other chain" evidence="15">
    <location>
        <begin position="237"/>
        <end position="239"/>
    </location>
    <ligand>
        <name>ADP</name>
        <dbReference type="ChEBI" id="CHEBI:456216"/>
        <note>allosteric activator; ligand shared between dimeric partners</note>
    </ligand>
</feature>
<keyword evidence="10 15" id="KW-0418">Kinase</keyword>
<dbReference type="Gene3D" id="3.40.50.460">
    <property type="entry name" value="Phosphofructokinase domain"/>
    <property type="match status" value="1"/>
</dbReference>
<feature type="binding site" evidence="15">
    <location>
        <position position="34"/>
    </location>
    <ligand>
        <name>ATP</name>
        <dbReference type="ChEBI" id="CHEBI:30616"/>
    </ligand>
</feature>
<evidence type="ECO:0000256" key="6">
    <source>
        <dbReference type="ARBA" id="ARBA00022533"/>
    </source>
</evidence>
<evidence type="ECO:0000259" key="16">
    <source>
        <dbReference type="Pfam" id="PF00365"/>
    </source>
</evidence>
<dbReference type="GO" id="GO:0005945">
    <property type="term" value="C:6-phosphofructokinase complex"/>
    <property type="evidence" value="ECO:0007669"/>
    <property type="project" value="TreeGrafter"/>
</dbReference>
<feature type="binding site" description="in other chain" evidence="15">
    <location>
        <begin position="193"/>
        <end position="195"/>
    </location>
    <ligand>
        <name>substrate</name>
        <note>ligand shared between dimeric partners</note>
    </ligand>
</feature>
<evidence type="ECO:0000256" key="14">
    <source>
        <dbReference type="ARBA" id="ARBA00048070"/>
    </source>
</evidence>
<keyword evidence="18" id="KW-1185">Reference proteome</keyword>
<evidence type="ECO:0000256" key="12">
    <source>
        <dbReference type="ARBA" id="ARBA00022842"/>
    </source>
</evidence>
<dbReference type="InterPro" id="IPR015912">
    <property type="entry name" value="Phosphofructokinase_CS"/>
</dbReference>
<evidence type="ECO:0000256" key="5">
    <source>
        <dbReference type="ARBA" id="ARBA00022490"/>
    </source>
</evidence>
<protein>
    <recommendedName>
        <fullName evidence="15">ATP-dependent 6-phosphofructokinase</fullName>
        <shortName evidence="15">ATP-PFK</shortName>
        <shortName evidence="15">Phosphofructokinase</shortName>
        <ecNumber evidence="15">2.7.1.11</ecNumber>
    </recommendedName>
    <alternativeName>
        <fullName evidence="15">Phosphohexokinase</fullName>
    </alternativeName>
</protein>
<dbReference type="UniPathway" id="UPA00109">
    <property type="reaction ID" value="UER00182"/>
</dbReference>
<dbReference type="Pfam" id="PF00365">
    <property type="entry name" value="PFK"/>
    <property type="match status" value="1"/>
</dbReference>
<evidence type="ECO:0000256" key="11">
    <source>
        <dbReference type="ARBA" id="ARBA00022840"/>
    </source>
</evidence>
<accession>C4V1W1</accession>
<evidence type="ECO:0000256" key="10">
    <source>
        <dbReference type="ARBA" id="ARBA00022777"/>
    </source>
</evidence>
<name>C4V1W1_9FIRM</name>
<dbReference type="EC" id="2.7.1.11" evidence="15"/>
<feature type="active site" description="Proton acceptor" evidence="15">
    <location>
        <position position="151"/>
    </location>
</feature>
<dbReference type="NCBIfam" id="TIGR02482">
    <property type="entry name" value="PFKA_ATP"/>
    <property type="match status" value="1"/>
</dbReference>
<dbReference type="EMBL" id="ACLA01000006">
    <property type="protein sequence ID" value="EEQ49248.1"/>
    <property type="molecule type" value="Genomic_DNA"/>
</dbReference>
<dbReference type="GO" id="GO:0048029">
    <property type="term" value="F:monosaccharide binding"/>
    <property type="evidence" value="ECO:0007669"/>
    <property type="project" value="TreeGrafter"/>
</dbReference>
<keyword evidence="11 15" id="KW-0067">ATP-binding</keyword>
<evidence type="ECO:0000313" key="17">
    <source>
        <dbReference type="EMBL" id="EEQ49248.1"/>
    </source>
</evidence>
<feature type="binding site" evidence="15">
    <location>
        <position position="126"/>
    </location>
    <ligand>
        <name>Mg(2+)</name>
        <dbReference type="ChEBI" id="CHEBI:18420"/>
        <note>catalytic</note>
    </ligand>
</feature>
<feature type="binding site" description="in other chain" evidence="15">
    <location>
        <begin position="149"/>
        <end position="151"/>
    </location>
    <ligand>
        <name>substrate</name>
        <note>ligand shared between dimeric partners</note>
    </ligand>
</feature>
<comment type="subunit">
    <text evidence="15">Homotetramer.</text>
</comment>
<dbReference type="STRING" id="638302.HMPREF0908_0564"/>
<gene>
    <name evidence="15 17" type="primary">pfkA</name>
    <name evidence="17" type="ORF">HMPREF0908_0564</name>
</gene>
<dbReference type="PANTHER" id="PTHR13697">
    <property type="entry name" value="PHOSPHOFRUCTOKINASE"/>
    <property type="match status" value="1"/>
</dbReference>
<comment type="activity regulation">
    <text evidence="15">Allosterically activated by ADP and other diphosphonucleosides, and allosterically inhibited by phosphoenolpyruvate.</text>
</comment>
<comment type="subcellular location">
    <subcellularLocation>
        <location evidence="3 15">Cytoplasm</location>
    </subcellularLocation>
</comment>
<dbReference type="HOGENOM" id="CLU_020655_0_1_9"/>
<comment type="catalytic activity">
    <reaction evidence="14 15">
        <text>beta-D-fructose 6-phosphate + ATP = beta-D-fructose 1,6-bisphosphate + ADP + H(+)</text>
        <dbReference type="Rhea" id="RHEA:16109"/>
        <dbReference type="ChEBI" id="CHEBI:15378"/>
        <dbReference type="ChEBI" id="CHEBI:30616"/>
        <dbReference type="ChEBI" id="CHEBI:32966"/>
        <dbReference type="ChEBI" id="CHEBI:57634"/>
        <dbReference type="ChEBI" id="CHEBI:456216"/>
        <dbReference type="EC" id="2.7.1.11"/>
    </reaction>
</comment>
<dbReference type="GO" id="GO:0006002">
    <property type="term" value="P:fructose 6-phosphate metabolic process"/>
    <property type="evidence" value="ECO:0007669"/>
    <property type="project" value="UniProtKB-UniRule"/>
</dbReference>
<dbReference type="InterPro" id="IPR022953">
    <property type="entry name" value="ATP_PFK"/>
</dbReference>
<dbReference type="GO" id="GO:0070095">
    <property type="term" value="F:fructose-6-phosphate binding"/>
    <property type="evidence" value="ECO:0007669"/>
    <property type="project" value="TreeGrafter"/>
</dbReference>